<name>A0ABT1L1G8_9ACTN</name>
<feature type="compositionally biased region" description="Low complexity" evidence="1">
    <location>
        <begin position="152"/>
        <end position="166"/>
    </location>
</feature>
<evidence type="ECO:0000256" key="1">
    <source>
        <dbReference type="SAM" id="MobiDB-lite"/>
    </source>
</evidence>
<feature type="compositionally biased region" description="Gly residues" evidence="1">
    <location>
        <begin position="338"/>
        <end position="351"/>
    </location>
</feature>
<proteinExistence type="predicted"/>
<evidence type="ECO:0000313" key="3">
    <source>
        <dbReference type="Proteomes" id="UP001204524"/>
    </source>
</evidence>
<keyword evidence="3" id="KW-1185">Reference proteome</keyword>
<feature type="compositionally biased region" description="Gly residues" evidence="1">
    <location>
        <begin position="415"/>
        <end position="424"/>
    </location>
</feature>
<organism evidence="2 3">
    <name type="scientific">Nocardioides pinisoli</name>
    <dbReference type="NCBI Taxonomy" id="2950279"/>
    <lineage>
        <taxon>Bacteria</taxon>
        <taxon>Bacillati</taxon>
        <taxon>Actinomycetota</taxon>
        <taxon>Actinomycetes</taxon>
        <taxon>Propionibacteriales</taxon>
        <taxon>Nocardioidaceae</taxon>
        <taxon>Nocardioides</taxon>
    </lineage>
</organism>
<feature type="compositionally biased region" description="Low complexity" evidence="1">
    <location>
        <begin position="201"/>
        <end position="211"/>
    </location>
</feature>
<dbReference type="Proteomes" id="UP001204524">
    <property type="component" value="Unassembled WGS sequence"/>
</dbReference>
<feature type="compositionally biased region" description="Basic and acidic residues" evidence="1">
    <location>
        <begin position="225"/>
        <end position="276"/>
    </location>
</feature>
<gene>
    <name evidence="2" type="ORF">NCI01_16645</name>
</gene>
<evidence type="ECO:0000313" key="2">
    <source>
        <dbReference type="EMBL" id="MCP3423434.1"/>
    </source>
</evidence>
<dbReference type="EMBL" id="JANARS010000007">
    <property type="protein sequence ID" value="MCP3423434.1"/>
    <property type="molecule type" value="Genomic_DNA"/>
</dbReference>
<feature type="compositionally biased region" description="Low complexity" evidence="1">
    <location>
        <begin position="319"/>
        <end position="337"/>
    </location>
</feature>
<feature type="region of interest" description="Disordered" evidence="1">
    <location>
        <begin position="182"/>
        <end position="502"/>
    </location>
</feature>
<feature type="compositionally biased region" description="Pro residues" evidence="1">
    <location>
        <begin position="125"/>
        <end position="134"/>
    </location>
</feature>
<protein>
    <recommendedName>
        <fullName evidence="4">PPE domain-containing protein</fullName>
    </recommendedName>
</protein>
<dbReference type="RefSeq" id="WP_254182607.1">
    <property type="nucleotide sequence ID" value="NZ_JANARS010000007.1"/>
</dbReference>
<comment type="caution">
    <text evidence="2">The sequence shown here is derived from an EMBL/GenBank/DDBJ whole genome shotgun (WGS) entry which is preliminary data.</text>
</comment>
<feature type="compositionally biased region" description="Gly residues" evidence="1">
    <location>
        <begin position="432"/>
        <end position="468"/>
    </location>
</feature>
<sequence>MTDGPERARLRTYLTGAKDEASDLAGDNWRFCGDILKDTASALRRGAKQIRDGEGDGAEGGLSGMMADALLSAFEASSASMEDKGTRLVAGGDALRDTAQVMRQAKAAEASMADLNQPPAYKAPTPSPGAPPTPEEIHAEASRRQAANQEMAAYNTARAEQEAAAAQWTQKLDAVFLGSIPPMKAIHGQPDPTEPPPSVPSSPTGPSVPTTPGTPPGTPGAPDPTDSRDPKDPEKPDRPDRPEKPEPERPEKPEPERPERPEKPEPINPEKPEPIDPQRPITTPTHPTHPTDVQGPTSTVSGSSQSGVTYNPTAGQAPAAVTGGSTGGVSAAAMGAAGAAGGASGMAGGIRAGSAPAPAGSSPARPIGATGRSASAGALSRPAGSAGSAAARGASAGSPASARGAGSASSARGTGAAGARGAGSAGARSAGSAGGRGAGSAGGRSAGQGSGRGSSGARGAGAGGASGRGGRKGDRDQVTDRDSLVYEQDWLGDDDVAPGVLD</sequence>
<reference evidence="2 3" key="1">
    <citation type="submission" date="2022-06" db="EMBL/GenBank/DDBJ databases">
        <authorList>
            <person name="So Y."/>
        </authorList>
    </citation>
    <scope>NUCLEOTIDE SEQUENCE [LARGE SCALE GENOMIC DNA]</scope>
    <source>
        <strain evidence="2 3">STR3</strain>
    </source>
</reference>
<feature type="compositionally biased region" description="Low complexity" evidence="1">
    <location>
        <begin position="282"/>
        <end position="309"/>
    </location>
</feature>
<feature type="compositionally biased region" description="Low complexity" evidence="1">
    <location>
        <begin position="352"/>
        <end position="414"/>
    </location>
</feature>
<feature type="compositionally biased region" description="Pro residues" evidence="1">
    <location>
        <begin position="212"/>
        <end position="222"/>
    </location>
</feature>
<accession>A0ABT1L1G8</accession>
<feature type="region of interest" description="Disordered" evidence="1">
    <location>
        <begin position="107"/>
        <end position="166"/>
    </location>
</feature>
<feature type="compositionally biased region" description="Basic and acidic residues" evidence="1">
    <location>
        <begin position="471"/>
        <end position="484"/>
    </location>
</feature>
<evidence type="ECO:0008006" key="4">
    <source>
        <dbReference type="Google" id="ProtNLM"/>
    </source>
</evidence>